<dbReference type="RefSeq" id="WP_368497056.1">
    <property type="nucleotide sequence ID" value="NZ_CP162511.1"/>
</dbReference>
<feature type="transmembrane region" description="Helical" evidence="8">
    <location>
        <begin position="219"/>
        <end position="240"/>
    </location>
</feature>
<dbReference type="GO" id="GO:0033214">
    <property type="term" value="P:siderophore-iron import into cell"/>
    <property type="evidence" value="ECO:0007669"/>
    <property type="project" value="TreeGrafter"/>
</dbReference>
<name>A0AB39BEA9_9MICO</name>
<protein>
    <submittedName>
        <fullName evidence="9">FecCD family ABC transporter permease</fullName>
    </submittedName>
</protein>
<evidence type="ECO:0000256" key="4">
    <source>
        <dbReference type="ARBA" id="ARBA00022475"/>
    </source>
</evidence>
<organism evidence="9">
    <name type="scientific">Herbiconiux sp. A18JL235</name>
    <dbReference type="NCBI Taxonomy" id="3152363"/>
    <lineage>
        <taxon>Bacteria</taxon>
        <taxon>Bacillati</taxon>
        <taxon>Actinomycetota</taxon>
        <taxon>Actinomycetes</taxon>
        <taxon>Micrococcales</taxon>
        <taxon>Microbacteriaceae</taxon>
        <taxon>Herbiconiux</taxon>
    </lineage>
</organism>
<keyword evidence="5 8" id="KW-0812">Transmembrane</keyword>
<evidence type="ECO:0000256" key="3">
    <source>
        <dbReference type="ARBA" id="ARBA00022448"/>
    </source>
</evidence>
<dbReference type="PANTHER" id="PTHR30472">
    <property type="entry name" value="FERRIC ENTEROBACTIN TRANSPORT SYSTEM PERMEASE PROTEIN"/>
    <property type="match status" value="1"/>
</dbReference>
<feature type="transmembrane region" description="Helical" evidence="8">
    <location>
        <begin position="336"/>
        <end position="353"/>
    </location>
</feature>
<comment type="similarity">
    <text evidence="2">Belongs to the binding-protein-dependent transport system permease family. FecCD subfamily.</text>
</comment>
<feature type="transmembrane region" description="Helical" evidence="8">
    <location>
        <begin position="93"/>
        <end position="111"/>
    </location>
</feature>
<dbReference type="Gene3D" id="1.10.3470.10">
    <property type="entry name" value="ABC transporter involved in vitamin B12 uptake, BtuC"/>
    <property type="match status" value="1"/>
</dbReference>
<proteinExistence type="inferred from homology"/>
<dbReference type="EMBL" id="CP162511">
    <property type="protein sequence ID" value="XDI04651.1"/>
    <property type="molecule type" value="Genomic_DNA"/>
</dbReference>
<evidence type="ECO:0000256" key="7">
    <source>
        <dbReference type="ARBA" id="ARBA00023136"/>
    </source>
</evidence>
<feature type="transmembrane region" description="Helical" evidence="8">
    <location>
        <begin position="148"/>
        <end position="168"/>
    </location>
</feature>
<dbReference type="AlphaFoldDB" id="A0AB39BEA9"/>
<reference evidence="9" key="1">
    <citation type="submission" date="2024-05" db="EMBL/GenBank/DDBJ databases">
        <title>Herbiconiux sp. A18JL235.</title>
        <authorList>
            <person name="Zhang G."/>
        </authorList>
    </citation>
    <scope>NUCLEOTIDE SEQUENCE</scope>
    <source>
        <strain evidence="9">A18JL235</strain>
    </source>
</reference>
<evidence type="ECO:0000256" key="5">
    <source>
        <dbReference type="ARBA" id="ARBA00022692"/>
    </source>
</evidence>
<keyword evidence="4" id="KW-1003">Cell membrane</keyword>
<dbReference type="GO" id="GO:0022857">
    <property type="term" value="F:transmembrane transporter activity"/>
    <property type="evidence" value="ECO:0007669"/>
    <property type="project" value="InterPro"/>
</dbReference>
<comment type="subcellular location">
    <subcellularLocation>
        <location evidence="1">Cell membrane</location>
        <topology evidence="1">Multi-pass membrane protein</topology>
    </subcellularLocation>
</comment>
<dbReference type="InterPro" id="IPR037294">
    <property type="entry name" value="ABC_BtuC-like"/>
</dbReference>
<feature type="transmembrane region" description="Helical" evidence="8">
    <location>
        <begin position="306"/>
        <end position="330"/>
    </location>
</feature>
<dbReference type="SUPFAM" id="SSF81345">
    <property type="entry name" value="ABC transporter involved in vitamin B12 uptake, BtuC"/>
    <property type="match status" value="1"/>
</dbReference>
<evidence type="ECO:0000256" key="2">
    <source>
        <dbReference type="ARBA" id="ARBA00007935"/>
    </source>
</evidence>
<keyword evidence="6 8" id="KW-1133">Transmembrane helix</keyword>
<dbReference type="GO" id="GO:0005886">
    <property type="term" value="C:plasma membrane"/>
    <property type="evidence" value="ECO:0007669"/>
    <property type="project" value="UniProtKB-SubCell"/>
</dbReference>
<evidence type="ECO:0000256" key="8">
    <source>
        <dbReference type="SAM" id="Phobius"/>
    </source>
</evidence>
<evidence type="ECO:0000256" key="6">
    <source>
        <dbReference type="ARBA" id="ARBA00022989"/>
    </source>
</evidence>
<evidence type="ECO:0000256" key="1">
    <source>
        <dbReference type="ARBA" id="ARBA00004651"/>
    </source>
</evidence>
<dbReference type="InterPro" id="IPR000522">
    <property type="entry name" value="ABC_transptr_permease_BtuC"/>
</dbReference>
<feature type="transmembrane region" description="Helical" evidence="8">
    <location>
        <begin position="34"/>
        <end position="59"/>
    </location>
</feature>
<dbReference type="CDD" id="cd06550">
    <property type="entry name" value="TM_ABC_iron-siderophores_like"/>
    <property type="match status" value="1"/>
</dbReference>
<feature type="transmembrane region" description="Helical" evidence="8">
    <location>
        <begin position="175"/>
        <end position="199"/>
    </location>
</feature>
<dbReference type="PANTHER" id="PTHR30472:SF24">
    <property type="entry name" value="FERRIC ENTEROBACTIN TRANSPORT SYSTEM PERMEASE PROTEIN FEPG"/>
    <property type="match status" value="1"/>
</dbReference>
<sequence>MNAPARTGGAQGRTPLDFGSPTVVLRIFHFSTRFAWRPVAVTAGIWAAVVALAIVALGLGDLRLSPAEVVAALLGNDSGIAQTVVFEWRLPRVLGGLVFGAALGVAGAVFQSLTRNPLASPDIIGFSAGSYAGAVLVITLVGGGFLGVAAGALAGGLLSAVAVYLLAYQRGMHGFRLIVVGIGISAMLTAFSTFLILRAKLEVAMLAATWGAGSLAPVGWAQAVPATVAVALLLVALGGLSRPLRQLELGDDAARALGTRVEPTRLALVFCGVALTAVVTAASGPIDFVSLAAPQIARRLTRTAGVGLAGAAATGALLLVASDVVAAHLLPKDLPVGLVTVVVGGLYLVWLLVHEARRRL</sequence>
<feature type="transmembrane region" description="Helical" evidence="8">
    <location>
        <begin position="123"/>
        <end position="142"/>
    </location>
</feature>
<keyword evidence="7 8" id="KW-0472">Membrane</keyword>
<keyword evidence="3" id="KW-0813">Transport</keyword>
<gene>
    <name evidence="9" type="ORF">ABFY20_15095</name>
</gene>
<evidence type="ECO:0000313" key="9">
    <source>
        <dbReference type="EMBL" id="XDI04651.1"/>
    </source>
</evidence>
<dbReference type="Pfam" id="PF01032">
    <property type="entry name" value="FecCD"/>
    <property type="match status" value="1"/>
</dbReference>
<accession>A0AB39BEA9</accession>